<proteinExistence type="predicted"/>
<reference evidence="1" key="1">
    <citation type="journal article" date="2019" name="MBio">
        <title>Virus Genomes from Deep Sea Sediments Expand the Ocean Megavirome and Support Independent Origins of Viral Gigantism.</title>
        <authorList>
            <person name="Backstrom D."/>
            <person name="Yutin N."/>
            <person name="Jorgensen S.L."/>
            <person name="Dharamshi J."/>
            <person name="Homa F."/>
            <person name="Zaremba-Niedwiedzka K."/>
            <person name="Spang A."/>
            <person name="Wolf Y.I."/>
            <person name="Koonin E.V."/>
            <person name="Ettema T.J."/>
        </authorList>
    </citation>
    <scope>NUCLEOTIDE SEQUENCE</scope>
</reference>
<organism evidence="1">
    <name type="scientific">Pithovirus LCPAC101</name>
    <dbReference type="NCBI Taxonomy" id="2506586"/>
    <lineage>
        <taxon>Viruses</taxon>
        <taxon>Pithoviruses</taxon>
    </lineage>
</organism>
<protein>
    <submittedName>
        <fullName evidence="1">Uncharacterized protein</fullName>
    </submittedName>
</protein>
<dbReference type="EMBL" id="MK500448">
    <property type="protein sequence ID" value="QBK89938.1"/>
    <property type="molecule type" value="Genomic_DNA"/>
</dbReference>
<evidence type="ECO:0000313" key="1">
    <source>
        <dbReference type="EMBL" id="QBK89938.1"/>
    </source>
</evidence>
<accession>A0A481Z4G6</accession>
<name>A0A481Z4G6_9VIRU</name>
<gene>
    <name evidence="1" type="ORF">LCPAC101_02210</name>
</gene>
<sequence length="349" mass="39143">MSAKVPPPTPKAVTDSVSDHNALRNTLKDLERAYGHAGRSSTVTLRGTRDGDVVIKASDLNDMHAALNRQVVNLGRNYAKAYKYNEKKVTKKDKGKKPINVNNGLIAAVQVDQPFVDFIDNGGDRALQQLTEVITKSKFGNRILLSAIIRRYVRQNNLVDDAGFNRTKLFGDTNKQFFKANKFMRDTFSEYFDDRRAKTSADLKEAGVRDGDMKVDEKKRNYFKKNKENKDFKPLANFNDYSSKRSNPDGLIPNYNDYHHAFDLDNLYLTAISSTLAAAGAVSNDALKLGKSEAAEYSRQLGEAGEFPDYDRASINTRTALKLTKNDPQLKILNLRALIDGTAQRVHKL</sequence>